<proteinExistence type="predicted"/>
<dbReference type="InterPro" id="IPR001509">
    <property type="entry name" value="Epimerase_deHydtase"/>
</dbReference>
<dbReference type="Proteomes" id="UP000218810">
    <property type="component" value="Unassembled WGS sequence"/>
</dbReference>
<evidence type="ECO:0000313" key="2">
    <source>
        <dbReference type="EMBL" id="PAY21964.1"/>
    </source>
</evidence>
<dbReference type="Gene3D" id="3.40.50.720">
    <property type="entry name" value="NAD(P)-binding Rossmann-like Domain"/>
    <property type="match status" value="1"/>
</dbReference>
<name>A0A2A2WLY1_9ACTN</name>
<dbReference type="RefSeq" id="WP_095719282.1">
    <property type="nucleotide sequence ID" value="NZ_NTGA01000034.1"/>
</dbReference>
<organism evidence="2 3">
    <name type="scientific">Dietzia natronolimnaea</name>
    <dbReference type="NCBI Taxonomy" id="161920"/>
    <lineage>
        <taxon>Bacteria</taxon>
        <taxon>Bacillati</taxon>
        <taxon>Actinomycetota</taxon>
        <taxon>Actinomycetes</taxon>
        <taxon>Mycobacteriales</taxon>
        <taxon>Dietziaceae</taxon>
        <taxon>Dietzia</taxon>
    </lineage>
</organism>
<evidence type="ECO:0000313" key="3">
    <source>
        <dbReference type="Proteomes" id="UP000218810"/>
    </source>
</evidence>
<accession>A0A2A2WLY1</accession>
<dbReference type="EMBL" id="NTGA01000034">
    <property type="protein sequence ID" value="PAY21964.1"/>
    <property type="molecule type" value="Genomic_DNA"/>
</dbReference>
<reference evidence="3" key="1">
    <citation type="submission" date="2017-09" db="EMBL/GenBank/DDBJ databases">
        <authorList>
            <person name="Zhang Y."/>
            <person name="Huang X."/>
            <person name="Liu J."/>
            <person name="Lu L."/>
            <person name="Peng K."/>
        </authorList>
    </citation>
    <scope>NUCLEOTIDE SEQUENCE [LARGE SCALE GENOMIC DNA]</scope>
    <source>
        <strain evidence="3">S-XJ-1</strain>
    </source>
</reference>
<evidence type="ECO:0000259" key="1">
    <source>
        <dbReference type="Pfam" id="PF01370"/>
    </source>
</evidence>
<gene>
    <name evidence="2" type="ORF">CEY15_16125</name>
</gene>
<protein>
    <submittedName>
        <fullName evidence="2">NAD-dependent epimerase</fullName>
    </submittedName>
</protein>
<dbReference type="OrthoDB" id="8205493at2"/>
<feature type="domain" description="NAD-dependent epimerase/dehydratase" evidence="1">
    <location>
        <begin position="10"/>
        <end position="208"/>
    </location>
</feature>
<dbReference type="SUPFAM" id="SSF51735">
    <property type="entry name" value="NAD(P)-binding Rossmann-fold domains"/>
    <property type="match status" value="1"/>
</dbReference>
<dbReference type="AlphaFoldDB" id="A0A2A2WLY1"/>
<dbReference type="Pfam" id="PF01370">
    <property type="entry name" value="Epimerase"/>
    <property type="match status" value="1"/>
</dbReference>
<sequence>MSSTDELHVIVGAGPVGTALAARLAAAGHRVRLATRSGRSTDTPGVDAVAVDASDSAALSAQAAGAAVLYNCANPGPYPVWEEKWPPLAASLLRTTEVTGAVLVTASNLYGYGVAHEPMTRHTPLDPVDHKGALRARMWEDALAAHRAGRVRTAEARSSDYIGPSLPAESGLIARYGRATLAGRTVAVFSDSDHPHTWTAIDDVAATLEALGRDERAWGSAWIVPSNPPRTVREVLSDLAEAAGATLPRVRRVPRPILRAGGLVVPLLREVNGVLYQFDGPFVADGSETTSTFGVSPTQWQTVIEQTAQAWSGPGR</sequence>
<keyword evidence="3" id="KW-1185">Reference proteome</keyword>
<dbReference type="InterPro" id="IPR036291">
    <property type="entry name" value="NAD(P)-bd_dom_sf"/>
</dbReference>
<comment type="caution">
    <text evidence="2">The sequence shown here is derived from an EMBL/GenBank/DDBJ whole genome shotgun (WGS) entry which is preliminary data.</text>
</comment>